<evidence type="ECO:0000313" key="2">
    <source>
        <dbReference type="Proteomes" id="UP000439903"/>
    </source>
</evidence>
<accession>A0A8H4AR18</accession>
<protein>
    <submittedName>
        <fullName evidence="1">Gephyrin: PROVISIONAL</fullName>
    </submittedName>
</protein>
<keyword evidence="2" id="KW-1185">Reference proteome</keyword>
<reference evidence="1 2" key="1">
    <citation type="journal article" date="2019" name="Environ. Microbiol.">
        <title>At the nexus of three kingdoms: the genome of the mycorrhizal fungus Gigaspora margarita provides insights into plant, endobacterial and fungal interactions.</title>
        <authorList>
            <person name="Venice F."/>
            <person name="Ghignone S."/>
            <person name="Salvioli di Fossalunga A."/>
            <person name="Amselem J."/>
            <person name="Novero M."/>
            <person name="Xianan X."/>
            <person name="Sedzielewska Toro K."/>
            <person name="Morin E."/>
            <person name="Lipzen A."/>
            <person name="Grigoriev I.V."/>
            <person name="Henrissat B."/>
            <person name="Martin F.M."/>
            <person name="Bonfante P."/>
        </authorList>
    </citation>
    <scope>NUCLEOTIDE SEQUENCE [LARGE SCALE GENOMIC DNA]</scope>
    <source>
        <strain evidence="1 2">BEG34</strain>
    </source>
</reference>
<dbReference type="EMBL" id="WTPW01000312">
    <property type="protein sequence ID" value="KAF0524637.1"/>
    <property type="molecule type" value="Genomic_DNA"/>
</dbReference>
<dbReference type="OrthoDB" id="2440649at2759"/>
<gene>
    <name evidence="1" type="ORF">F8M41_015091</name>
</gene>
<dbReference type="AlphaFoldDB" id="A0A8H4AR18"/>
<evidence type="ECO:0000313" key="1">
    <source>
        <dbReference type="EMBL" id="KAF0524637.1"/>
    </source>
</evidence>
<proteinExistence type="predicted"/>
<sequence>MSTLENQIIFNEDNTVSVPFGRVAESYILHHPLLKNTRLKSQSRLKTPQLIKQELIALCHVEGAADFIEWEVDGNKKSTNRIDDIIRLTVKGREYVEKFKPVLRKINSVGHGSYIAWVMEIIANISVEGLDNACLVVQTMACIIISKMEMTCIVVLSMFTHFCDYLTLTQAIHFE</sequence>
<organism evidence="1 2">
    <name type="scientific">Gigaspora margarita</name>
    <dbReference type="NCBI Taxonomy" id="4874"/>
    <lineage>
        <taxon>Eukaryota</taxon>
        <taxon>Fungi</taxon>
        <taxon>Fungi incertae sedis</taxon>
        <taxon>Mucoromycota</taxon>
        <taxon>Glomeromycotina</taxon>
        <taxon>Glomeromycetes</taxon>
        <taxon>Diversisporales</taxon>
        <taxon>Gigasporaceae</taxon>
        <taxon>Gigaspora</taxon>
    </lineage>
</organism>
<name>A0A8H4AR18_GIGMA</name>
<comment type="caution">
    <text evidence="1">The sequence shown here is derived from an EMBL/GenBank/DDBJ whole genome shotgun (WGS) entry which is preliminary data.</text>
</comment>
<dbReference type="Proteomes" id="UP000439903">
    <property type="component" value="Unassembled WGS sequence"/>
</dbReference>